<dbReference type="Gene3D" id="3.10.450.50">
    <property type="match status" value="1"/>
</dbReference>
<evidence type="ECO:0000313" key="1">
    <source>
        <dbReference type="EMBL" id="XBG61623.1"/>
    </source>
</evidence>
<proteinExistence type="predicted"/>
<protein>
    <recommendedName>
        <fullName evidence="2">Nuclear transport factor 2 family protein</fullName>
    </recommendedName>
</protein>
<sequence length="159" mass="18221">MKKAQYLSIMILLIIFSCQQKENQKQKGIFNIEAIKPIIQKNGEVWGKALRNKDISLISNLYDPKAHYLPNKDVALHGREAITEYWKASMDFLTDLQLSMESLEGTKELLYETGKGIVMVLNENGVIDTLSFKYVNVWKLNSSGKYKVVIDTFNDSIKQ</sequence>
<accession>A0AAU7BU34</accession>
<organism evidence="1">
    <name type="scientific">Pontimicrobium sp. SW4</name>
    <dbReference type="NCBI Taxonomy" id="3153519"/>
    <lineage>
        <taxon>Bacteria</taxon>
        <taxon>Pseudomonadati</taxon>
        <taxon>Bacteroidota</taxon>
        <taxon>Flavobacteriia</taxon>
        <taxon>Flavobacteriales</taxon>
        <taxon>Flavobacteriaceae</taxon>
        <taxon>Pontimicrobium</taxon>
    </lineage>
</organism>
<dbReference type="InterPro" id="IPR032710">
    <property type="entry name" value="NTF2-like_dom_sf"/>
</dbReference>
<dbReference type="SUPFAM" id="SSF54427">
    <property type="entry name" value="NTF2-like"/>
    <property type="match status" value="1"/>
</dbReference>
<dbReference type="RefSeq" id="WP_347924299.1">
    <property type="nucleotide sequence ID" value="NZ_CP157199.1"/>
</dbReference>
<evidence type="ECO:0008006" key="2">
    <source>
        <dbReference type="Google" id="ProtNLM"/>
    </source>
</evidence>
<dbReference type="EMBL" id="CP157199">
    <property type="protein sequence ID" value="XBG61623.1"/>
    <property type="molecule type" value="Genomic_DNA"/>
</dbReference>
<name>A0AAU7BU34_9FLAO</name>
<gene>
    <name evidence="1" type="ORF">ABGB03_01650</name>
</gene>
<dbReference type="AlphaFoldDB" id="A0AAU7BU34"/>
<dbReference type="PROSITE" id="PS51257">
    <property type="entry name" value="PROKAR_LIPOPROTEIN"/>
    <property type="match status" value="1"/>
</dbReference>
<reference evidence="1" key="1">
    <citation type="submission" date="2024-05" db="EMBL/GenBank/DDBJ databases">
        <title>Pontimicrobium maritimus sp. nov., isolated form sea water.</title>
        <authorList>
            <person name="Muhammad N."/>
            <person name="Vuong T.Q."/>
            <person name="Han H.L."/>
            <person name="Kim S.-G."/>
        </authorList>
    </citation>
    <scope>NUCLEOTIDE SEQUENCE</scope>
    <source>
        <strain evidence="1">SW4</strain>
    </source>
</reference>